<dbReference type="PANTHER" id="PTHR43649">
    <property type="entry name" value="ARABINOSE-BINDING PROTEIN-RELATED"/>
    <property type="match status" value="1"/>
</dbReference>
<keyword evidence="1" id="KW-0732">Signal</keyword>
<accession>A0ABN2S9E5</accession>
<reference evidence="2 3" key="1">
    <citation type="journal article" date="2019" name="Int. J. Syst. Evol. Microbiol.">
        <title>The Global Catalogue of Microorganisms (GCM) 10K type strain sequencing project: providing services to taxonomists for standard genome sequencing and annotation.</title>
        <authorList>
            <consortium name="The Broad Institute Genomics Platform"/>
            <consortium name="The Broad Institute Genome Sequencing Center for Infectious Disease"/>
            <person name="Wu L."/>
            <person name="Ma J."/>
        </authorList>
    </citation>
    <scope>NUCLEOTIDE SEQUENCE [LARGE SCALE GENOMIC DNA]</scope>
    <source>
        <strain evidence="2 3">JCM 14545</strain>
    </source>
</reference>
<organism evidence="2 3">
    <name type="scientific">Amycolatopsis minnesotensis</name>
    <dbReference type="NCBI Taxonomy" id="337894"/>
    <lineage>
        <taxon>Bacteria</taxon>
        <taxon>Bacillati</taxon>
        <taxon>Actinomycetota</taxon>
        <taxon>Actinomycetes</taxon>
        <taxon>Pseudonocardiales</taxon>
        <taxon>Pseudonocardiaceae</taxon>
        <taxon>Amycolatopsis</taxon>
    </lineage>
</organism>
<dbReference type="InterPro" id="IPR050490">
    <property type="entry name" value="Bact_solute-bd_prot1"/>
</dbReference>
<feature type="chain" id="PRO_5045431526" evidence="1">
    <location>
        <begin position="26"/>
        <end position="432"/>
    </location>
</feature>
<name>A0ABN2S9E5_9PSEU</name>
<evidence type="ECO:0000313" key="3">
    <source>
        <dbReference type="Proteomes" id="UP001501116"/>
    </source>
</evidence>
<proteinExistence type="predicted"/>
<evidence type="ECO:0000256" key="1">
    <source>
        <dbReference type="SAM" id="SignalP"/>
    </source>
</evidence>
<dbReference type="EMBL" id="BAAANN010000037">
    <property type="protein sequence ID" value="GAA1982773.1"/>
    <property type="molecule type" value="Genomic_DNA"/>
</dbReference>
<sequence>MRHRRTRKIRTAAVGTAFLLAGALAACGTGSGDGGEVTLTFWTHTHPPMIKLNEALIAEYQQQHPNVKIKYQTIPNDEFNTKTLTAMSNGTGPDVLNMDDSALRGEYLPKELVAPIDAGALGAASADDVKARYNAGVLDGAAKDGQYYGLPSEFNATAFAINTKHFTDAGLDPAAAPKTWDEVAADAKKLVAAQHTQAFSFLYLHSGWYSQQLQTLLNQTGGTLTDPGHEHANVTSPQAVAALRLWVDLAAGKDKAADPNKTSREATSPFSDLATGRQSMAIVYPWAMEQIRQSNPDVYKQLKVVPLPQVNPAQPVNRWYGYYWTVSKASKHQAEAWKFISYLASKHDRWLSDVDFIQPVAGWDTGPAAKKVDALPVWSSAYQKGKFDQVAPHYSEIQDALTDMVNDAVFDHVAVPDAAKKASDRIDRSLGS</sequence>
<gene>
    <name evidence="2" type="ORF">GCM10009754_69680</name>
</gene>
<dbReference type="RefSeq" id="WP_344428894.1">
    <property type="nucleotide sequence ID" value="NZ_BAAANN010000037.1"/>
</dbReference>
<dbReference type="Pfam" id="PF01547">
    <property type="entry name" value="SBP_bac_1"/>
    <property type="match status" value="1"/>
</dbReference>
<dbReference type="Gene3D" id="3.40.190.10">
    <property type="entry name" value="Periplasmic binding protein-like II"/>
    <property type="match status" value="1"/>
</dbReference>
<feature type="signal peptide" evidence="1">
    <location>
        <begin position="1"/>
        <end position="25"/>
    </location>
</feature>
<dbReference type="PANTHER" id="PTHR43649:SF12">
    <property type="entry name" value="DIACETYLCHITOBIOSE BINDING PROTEIN DASA"/>
    <property type="match status" value="1"/>
</dbReference>
<dbReference type="PROSITE" id="PS51257">
    <property type="entry name" value="PROKAR_LIPOPROTEIN"/>
    <property type="match status" value="1"/>
</dbReference>
<dbReference type="InterPro" id="IPR006059">
    <property type="entry name" value="SBP"/>
</dbReference>
<keyword evidence="3" id="KW-1185">Reference proteome</keyword>
<comment type="caution">
    <text evidence="2">The sequence shown here is derived from an EMBL/GenBank/DDBJ whole genome shotgun (WGS) entry which is preliminary data.</text>
</comment>
<protein>
    <submittedName>
        <fullName evidence="2">Extracellular solute-binding protein</fullName>
    </submittedName>
</protein>
<evidence type="ECO:0000313" key="2">
    <source>
        <dbReference type="EMBL" id="GAA1982773.1"/>
    </source>
</evidence>
<dbReference type="SUPFAM" id="SSF53850">
    <property type="entry name" value="Periplasmic binding protein-like II"/>
    <property type="match status" value="1"/>
</dbReference>
<dbReference type="CDD" id="cd13585">
    <property type="entry name" value="PBP2_TMBP_like"/>
    <property type="match status" value="1"/>
</dbReference>
<dbReference type="Proteomes" id="UP001501116">
    <property type="component" value="Unassembled WGS sequence"/>
</dbReference>